<dbReference type="Pfam" id="PF01336">
    <property type="entry name" value="tRNA_anti-codon"/>
    <property type="match status" value="1"/>
</dbReference>
<dbReference type="NCBIfam" id="TIGR00459">
    <property type="entry name" value="aspS_bact"/>
    <property type="match status" value="1"/>
</dbReference>
<comment type="function">
    <text evidence="9 13">Allows the formation of correctly charged Asn-tRNA(Asn) or Gln-tRNA(Gln) through the transamidation of misacylated Asp-tRNA(Asn) or Glu-tRNA(Gln) in organisms which lack either or both of asparaginyl-tRNA or glutaminyl-tRNA synthetases. The reaction takes place in the presence of glutamine and ATP through an activated phospho-Asp-tRNA(Asn) or phospho-Glu-tRNA(Gln).</text>
</comment>
<dbReference type="InterPro" id="IPR012340">
    <property type="entry name" value="NA-bd_OB-fold"/>
</dbReference>
<dbReference type="PANTHER" id="PTHR11659">
    <property type="entry name" value="GLUTAMYL-TRNA GLN AMIDOTRANSFERASE SUBUNIT B MITOCHONDRIAL AND PROKARYOTIC PET112-RELATED"/>
    <property type="match status" value="1"/>
</dbReference>
<dbReference type="NCBIfam" id="NF004012">
    <property type="entry name" value="PRK05477.1-2"/>
    <property type="match status" value="1"/>
</dbReference>
<evidence type="ECO:0000313" key="16">
    <source>
        <dbReference type="Proteomes" id="UP000316371"/>
    </source>
</evidence>
<comment type="function">
    <text evidence="12">Aspartyl-tRNA synthetase with relaxed tRNA specificity since it is able to aspartylate not only its cognate tRNA(Asp) but also tRNA(Asn). Reaction proceeds in two steps: L-aspartate is first activated by ATP to form Asp-AMP and then transferred to the acceptor end of tRNA(Asp/Asn).</text>
</comment>
<comment type="catalytic activity">
    <reaction evidence="10 13">
        <text>L-aspartyl-tRNA(Asn) + L-glutamine + ATP + H2O = L-asparaginyl-tRNA(Asn) + L-glutamate + ADP + phosphate + 2 H(+)</text>
        <dbReference type="Rhea" id="RHEA:14513"/>
        <dbReference type="Rhea" id="RHEA-COMP:9674"/>
        <dbReference type="Rhea" id="RHEA-COMP:9677"/>
        <dbReference type="ChEBI" id="CHEBI:15377"/>
        <dbReference type="ChEBI" id="CHEBI:15378"/>
        <dbReference type="ChEBI" id="CHEBI:29985"/>
        <dbReference type="ChEBI" id="CHEBI:30616"/>
        <dbReference type="ChEBI" id="CHEBI:43474"/>
        <dbReference type="ChEBI" id="CHEBI:58359"/>
        <dbReference type="ChEBI" id="CHEBI:78515"/>
        <dbReference type="ChEBI" id="CHEBI:78516"/>
        <dbReference type="ChEBI" id="CHEBI:456216"/>
    </reaction>
</comment>
<dbReference type="HAMAP" id="MF_00044">
    <property type="entry name" value="Asp_tRNA_synth_type1"/>
    <property type="match status" value="1"/>
</dbReference>
<comment type="catalytic activity">
    <reaction evidence="11 13">
        <text>L-glutamyl-tRNA(Gln) + L-glutamine + ATP + H2O = L-glutaminyl-tRNA(Gln) + L-glutamate + ADP + phosphate + H(+)</text>
        <dbReference type="Rhea" id="RHEA:17521"/>
        <dbReference type="Rhea" id="RHEA-COMP:9681"/>
        <dbReference type="Rhea" id="RHEA-COMP:9684"/>
        <dbReference type="ChEBI" id="CHEBI:15377"/>
        <dbReference type="ChEBI" id="CHEBI:15378"/>
        <dbReference type="ChEBI" id="CHEBI:29985"/>
        <dbReference type="ChEBI" id="CHEBI:30616"/>
        <dbReference type="ChEBI" id="CHEBI:43474"/>
        <dbReference type="ChEBI" id="CHEBI:58359"/>
        <dbReference type="ChEBI" id="CHEBI:78520"/>
        <dbReference type="ChEBI" id="CHEBI:78521"/>
        <dbReference type="ChEBI" id="CHEBI:456216"/>
    </reaction>
</comment>
<dbReference type="InterPro" id="IPR006075">
    <property type="entry name" value="Asn/Gln-tRNA_Trfase_suB/E_cat"/>
</dbReference>
<comment type="subunit">
    <text evidence="3 13">Heterotrimer of A, B and C subunits.</text>
</comment>
<dbReference type="InterPro" id="IPR014746">
    <property type="entry name" value="Gln_synth/guanido_kin_cat_dom"/>
</dbReference>
<evidence type="ECO:0000256" key="3">
    <source>
        <dbReference type="ARBA" id="ARBA00011123"/>
    </source>
</evidence>
<dbReference type="GO" id="GO:0005737">
    <property type="term" value="C:cytoplasm"/>
    <property type="evidence" value="ECO:0007669"/>
    <property type="project" value="UniProtKB-SubCell"/>
</dbReference>
<evidence type="ECO:0000256" key="11">
    <source>
        <dbReference type="ARBA" id="ARBA00047913"/>
    </source>
</evidence>
<evidence type="ECO:0000256" key="10">
    <source>
        <dbReference type="ARBA" id="ARBA00047380"/>
    </source>
</evidence>
<dbReference type="InterPro" id="IPR004524">
    <property type="entry name" value="Asp-tRNA-ligase_1"/>
</dbReference>
<dbReference type="RefSeq" id="WP_144255184.1">
    <property type="nucleotide sequence ID" value="NZ_VJZT01000002.1"/>
</dbReference>
<comment type="caution">
    <text evidence="15">The sequence shown here is derived from an EMBL/GenBank/DDBJ whole genome shotgun (WGS) entry which is preliminary data.</text>
</comment>
<dbReference type="GO" id="GO:0050567">
    <property type="term" value="F:glutaminyl-tRNA synthase (glutamine-hydrolyzing) activity"/>
    <property type="evidence" value="ECO:0007669"/>
    <property type="project" value="UniProtKB-UniRule"/>
</dbReference>
<evidence type="ECO:0000256" key="7">
    <source>
        <dbReference type="ARBA" id="ARBA00022917"/>
    </source>
</evidence>
<keyword evidence="4 13" id="KW-0436">Ligase</keyword>
<dbReference type="GO" id="GO:0003676">
    <property type="term" value="F:nucleic acid binding"/>
    <property type="evidence" value="ECO:0007669"/>
    <property type="project" value="InterPro"/>
</dbReference>
<dbReference type="GO" id="GO:0005524">
    <property type="term" value="F:ATP binding"/>
    <property type="evidence" value="ECO:0007669"/>
    <property type="project" value="UniProtKB-UniRule"/>
</dbReference>
<dbReference type="GO" id="GO:0004815">
    <property type="term" value="F:aspartate-tRNA ligase activity"/>
    <property type="evidence" value="ECO:0007669"/>
    <property type="project" value="UniProtKB-UniRule"/>
</dbReference>
<feature type="binding site" evidence="12">
    <location>
        <position position="1025"/>
    </location>
    <ligand>
        <name>L-aspartate</name>
        <dbReference type="ChEBI" id="CHEBI:29991"/>
    </ligand>
</feature>
<protein>
    <recommendedName>
        <fullName evidence="12 13">Multifunctional fusion protein</fullName>
    </recommendedName>
    <domain>
        <recommendedName>
            <fullName evidence="12">Aspartate--tRNA(Asp/Asn) ligase</fullName>
            <ecNumber evidence="12">6.1.1.23</ecNumber>
        </recommendedName>
        <alternativeName>
            <fullName evidence="12">Aspartyl-tRNA synthetase</fullName>
        </alternativeName>
        <alternativeName>
            <fullName evidence="12">Non-discriminating aspartyl-tRNA synthetase</fullName>
            <shortName evidence="12">AspRS</shortName>
            <shortName evidence="12">ND-AspRS</shortName>
        </alternativeName>
    </domain>
    <domain>
        <recommendedName>
            <fullName evidence="13">Aspartyl/glutamyl-tRNA(Asn/Gln) amidotransferase subunit B</fullName>
            <shortName evidence="13">Asp/Glu-ADT subunit B</shortName>
            <ecNumber evidence="13">6.3.5.-</ecNumber>
        </recommendedName>
    </domain>
</protein>
<comment type="caution">
    <text evidence="12">Lacks conserved residue(s) required for the propagation of feature annotation.</text>
</comment>
<gene>
    <name evidence="12" type="primary">aspS</name>
    <name evidence="13" type="synonym">gatB</name>
    <name evidence="15" type="ORF">FNW21_02590</name>
</gene>
<dbReference type="Proteomes" id="UP000316371">
    <property type="component" value="Unassembled WGS sequence"/>
</dbReference>
<dbReference type="NCBIfam" id="NF001750">
    <property type="entry name" value="PRK00476.1"/>
    <property type="match status" value="1"/>
</dbReference>
<dbReference type="EMBL" id="VJZT01000002">
    <property type="protein sequence ID" value="TRX42174.1"/>
    <property type="molecule type" value="Genomic_DNA"/>
</dbReference>
<dbReference type="InterPro" id="IPR047089">
    <property type="entry name" value="Asp-tRNA-ligase_1_N"/>
</dbReference>
<feature type="domain" description="Aminoacyl-transfer RNA synthetases class-II family profile" evidence="14">
    <location>
        <begin position="673"/>
        <end position="1091"/>
    </location>
</feature>
<evidence type="ECO:0000256" key="9">
    <source>
        <dbReference type="ARBA" id="ARBA00024799"/>
    </source>
</evidence>
<comment type="subcellular location">
    <subcellularLocation>
        <location evidence="12">Cytoplasm</location>
    </subcellularLocation>
</comment>
<dbReference type="InterPro" id="IPR003789">
    <property type="entry name" value="Asn/Gln_tRNA_amidoTrase-B-like"/>
</dbReference>
<evidence type="ECO:0000313" key="15">
    <source>
        <dbReference type="EMBL" id="TRX42174.1"/>
    </source>
</evidence>
<dbReference type="EC" id="6.1.1.23" evidence="12"/>
<dbReference type="EC" id="6.3.5.-" evidence="13"/>
<feature type="site" description="Important for tRNA non-discrimination" evidence="12">
    <location>
        <position position="559"/>
    </location>
</feature>
<dbReference type="GO" id="GO:0016740">
    <property type="term" value="F:transferase activity"/>
    <property type="evidence" value="ECO:0007669"/>
    <property type="project" value="UniProtKB-KW"/>
</dbReference>
<evidence type="ECO:0000259" key="14">
    <source>
        <dbReference type="PROSITE" id="PS50862"/>
    </source>
</evidence>
<accession>A0A553EAS7</accession>
<dbReference type="InterPro" id="IPR004365">
    <property type="entry name" value="NA-bd_OB_tRNA"/>
</dbReference>
<dbReference type="NCBIfam" id="TIGR00133">
    <property type="entry name" value="gatB"/>
    <property type="match status" value="1"/>
</dbReference>
<dbReference type="HAMAP" id="MF_00121">
    <property type="entry name" value="GatB"/>
    <property type="match status" value="1"/>
</dbReference>
<evidence type="ECO:0000256" key="4">
    <source>
        <dbReference type="ARBA" id="ARBA00022598"/>
    </source>
</evidence>
<dbReference type="Pfam" id="PF02637">
    <property type="entry name" value="GatB_Yqey"/>
    <property type="match status" value="1"/>
</dbReference>
<dbReference type="InterPro" id="IPR006195">
    <property type="entry name" value="aa-tRNA-synth_II"/>
</dbReference>
<feature type="binding site" evidence="12">
    <location>
        <begin position="1070"/>
        <end position="1073"/>
    </location>
    <ligand>
        <name>ATP</name>
        <dbReference type="ChEBI" id="CHEBI:30616"/>
    </ligand>
</feature>
<feature type="binding site" evidence="12">
    <location>
        <position position="758"/>
    </location>
    <ligand>
        <name>ATP</name>
        <dbReference type="ChEBI" id="CHEBI:30616"/>
    </ligand>
</feature>
<evidence type="ECO:0000256" key="6">
    <source>
        <dbReference type="ARBA" id="ARBA00022840"/>
    </source>
</evidence>
<comment type="similarity">
    <text evidence="1 13">Belongs to the GatB/GatE family. GatB subfamily.</text>
</comment>
<feature type="binding site" evidence="12">
    <location>
        <begin position="749"/>
        <end position="751"/>
    </location>
    <ligand>
        <name>ATP</name>
        <dbReference type="ChEBI" id="CHEBI:30616"/>
    </ligand>
</feature>
<dbReference type="Gene3D" id="3.30.1360.30">
    <property type="entry name" value="GAD-like domain"/>
    <property type="match status" value="1"/>
</dbReference>
<feature type="binding site" evidence="12">
    <location>
        <position position="703"/>
    </location>
    <ligand>
        <name>L-aspartate</name>
        <dbReference type="ChEBI" id="CHEBI:29991"/>
    </ligand>
</feature>
<evidence type="ECO:0000256" key="2">
    <source>
        <dbReference type="ARBA" id="ARBA00006303"/>
    </source>
</evidence>
<organism evidence="15 16">
    <name type="scientific">Flavobacterium restrictum</name>
    <dbReference type="NCBI Taxonomy" id="2594428"/>
    <lineage>
        <taxon>Bacteria</taxon>
        <taxon>Pseudomonadati</taxon>
        <taxon>Bacteroidota</taxon>
        <taxon>Flavobacteriia</taxon>
        <taxon>Flavobacteriales</taxon>
        <taxon>Flavobacteriaceae</taxon>
        <taxon>Flavobacterium</taxon>
    </lineage>
</organism>
<evidence type="ECO:0000256" key="12">
    <source>
        <dbReference type="HAMAP-Rule" id="MF_00044"/>
    </source>
</evidence>
<evidence type="ECO:0000256" key="5">
    <source>
        <dbReference type="ARBA" id="ARBA00022741"/>
    </source>
</evidence>
<dbReference type="Pfam" id="PF02938">
    <property type="entry name" value="GAD"/>
    <property type="match status" value="1"/>
</dbReference>
<dbReference type="SUPFAM" id="SSF89095">
    <property type="entry name" value="GatB/YqeY motif"/>
    <property type="match status" value="1"/>
</dbReference>
<dbReference type="SUPFAM" id="SSF55931">
    <property type="entry name" value="Glutamine synthetase/guanido kinase"/>
    <property type="match status" value="1"/>
</dbReference>
<dbReference type="SUPFAM" id="SSF55681">
    <property type="entry name" value="Class II aaRS and biotin synthetases"/>
    <property type="match status" value="1"/>
</dbReference>
<dbReference type="AlphaFoldDB" id="A0A553EAS7"/>
<dbReference type="SUPFAM" id="SSF55261">
    <property type="entry name" value="GAD domain-like"/>
    <property type="match status" value="1"/>
</dbReference>
<proteinExistence type="inferred from homology"/>
<keyword evidence="8 12" id="KW-0030">Aminoacyl-tRNA synthetase</keyword>
<keyword evidence="5 13" id="KW-0547">Nucleotide-binding</keyword>
<evidence type="ECO:0000256" key="13">
    <source>
        <dbReference type="HAMAP-Rule" id="MF_00121"/>
    </source>
</evidence>
<keyword evidence="6 13" id="KW-0067">ATP-binding</keyword>
<name>A0A553EAS7_9FLAO</name>
<dbReference type="OrthoDB" id="9802326at2"/>
<dbReference type="Gene3D" id="2.40.50.140">
    <property type="entry name" value="Nucleic acid-binding proteins"/>
    <property type="match status" value="1"/>
</dbReference>
<feature type="binding site" evidence="12">
    <location>
        <position position="749"/>
    </location>
    <ligand>
        <name>L-aspartate</name>
        <dbReference type="ChEBI" id="CHEBI:29991"/>
    </ligand>
</feature>
<dbReference type="InterPro" id="IPR002312">
    <property type="entry name" value="Asp/Asn-tRNA-synth_IIb"/>
</dbReference>
<dbReference type="Pfam" id="PF00152">
    <property type="entry name" value="tRNA-synt_2"/>
    <property type="match status" value="1"/>
</dbReference>
<dbReference type="SMART" id="SM00845">
    <property type="entry name" value="GatB_Yqey"/>
    <property type="match status" value="1"/>
</dbReference>
<dbReference type="InterPro" id="IPR023168">
    <property type="entry name" value="GatB_Yqey_C_2"/>
</dbReference>
<dbReference type="InterPro" id="IPR045864">
    <property type="entry name" value="aa-tRNA-synth_II/BPL/LPL"/>
</dbReference>
<feature type="binding site" evidence="12">
    <location>
        <position position="980"/>
    </location>
    <ligand>
        <name>L-aspartate</name>
        <dbReference type="ChEBI" id="CHEBI:29991"/>
    </ligand>
</feature>
<comment type="catalytic activity">
    <reaction evidence="12">
        <text>tRNA(Asx) + L-aspartate + ATP = L-aspartyl-tRNA(Asx) + AMP + diphosphate</text>
        <dbReference type="Rhea" id="RHEA:18349"/>
        <dbReference type="Rhea" id="RHEA-COMP:9710"/>
        <dbReference type="Rhea" id="RHEA-COMP:9711"/>
        <dbReference type="ChEBI" id="CHEBI:29991"/>
        <dbReference type="ChEBI" id="CHEBI:30616"/>
        <dbReference type="ChEBI" id="CHEBI:33019"/>
        <dbReference type="ChEBI" id="CHEBI:78442"/>
        <dbReference type="ChEBI" id="CHEBI:78516"/>
        <dbReference type="ChEBI" id="CHEBI:456215"/>
        <dbReference type="EC" id="6.1.1.23"/>
    </reaction>
</comment>
<dbReference type="SUPFAM" id="SSF50249">
    <property type="entry name" value="Nucleic acid-binding proteins"/>
    <property type="match status" value="1"/>
</dbReference>
<dbReference type="Gene3D" id="3.30.930.10">
    <property type="entry name" value="Bira Bifunctional Protein, Domain 2"/>
    <property type="match status" value="1"/>
</dbReference>
<dbReference type="PROSITE" id="PS50862">
    <property type="entry name" value="AA_TRNA_LIGASE_II"/>
    <property type="match status" value="1"/>
</dbReference>
<sequence>MELEQLTAALKAHDLELVIGLETHVRLNTKTKLFCSCPNQEIETPNENICSVCTGQMGVLPALNKEAITKAIYFGKAVNSTFSNEVISWDRKHYEYPDNPKNIQITQFHNPIIPDGQVSCYRNDGSQFTVNLTQVHIEEDAAKLMHEKKISLVDFNKAGVPLIEIVTEPCVRNIEDASTYAQYIQRIVQNLGISEANLEKGEFKSDVSVSLRKINSDVLNPRTEIKNLNSFKFMVEALKEEVEKQFNYFVENSAFRPDQTTVLWDADLKQTKVMRKKEFEADYRFISEPDLPFVNIKAEIDAISVDTSALPYAVESILINGGVLPQDAKFFTADALRSRTFVTLNNEINDPSFVAKTLANNVKAEDYAKIHNIAHLTTIFVLFKAEKITAVLVQNAIAGYLKDQNFDYDKYLADNTISEDKIQEVIAKVISENEAVANDIKAGNEGKAGILVGKILSVVGKGADGKVIRKIILDQLAAGTGRDLSVHDAGNVLSVPSDISVGIGRNLSVRDSSAQEESLPEIPIIIKDIYRTHKISQLSEESIKEEVMLSGWVASVRDHGDLMFIDLRDSSYEIFQVRISRESFPNIDELVKLKPESVISVTGIVVGRNEDDYNAGLRTGKIELETSALEILNLSKTLPFEIKRAAKTNEAIRFQYKFLDHRNEEVRRAIVNRHKVIKLLRDILDNEEFLEIETPILSAGTDEGAREFIVPTRKGSGLFYTLPQAPQQFKQMLMVSGYEKYFQIARCFRDEDSRGDRQPEFTQLDIEMAYASMQQIIDLNTKMFNEVVKKIYGNKWILRPFEVITYKDAMDFYGCDRPDLRYGLKMQDITDIVKETTFQVFSKPIEEGGIVKCIKVSATAQGNKRMSKGQIETLTAVAQQHGLGGLAYIIVNEDELQSPIIKFLGEEIATGIIKATDAQVGDIVFFSAADYATANKALDAVRQEMGRMLNLINPKELRPAWVVDFPMFERTDEGRWTFTHNPFSMPAIYDLQKHMTGTDEEIGTIIAQQYDIILNGYEIGGGSVRAHKSEILEATFRNMGYNKEEMMKSVGTMYKAFQYGAPPHGGIAWGIDRLMMILEKKASIREVMAFPKTGSSEDLLFGAPSILSDKKVEEMNVKIMRK</sequence>
<reference evidence="15 16" key="1">
    <citation type="submission" date="2019-07" db="EMBL/GenBank/DDBJ databases">
        <title>Novel species of Flavobacterium.</title>
        <authorList>
            <person name="Liu Q."/>
            <person name="Xin Y.-H."/>
        </authorList>
    </citation>
    <scope>NUCLEOTIDE SEQUENCE [LARGE SCALE GENOMIC DNA]</scope>
    <source>
        <strain evidence="15 16">LB1R34</strain>
    </source>
</reference>
<feature type="binding site" evidence="12">
    <location>
        <position position="1018"/>
    </location>
    <ligand>
        <name>ATP</name>
        <dbReference type="ChEBI" id="CHEBI:30616"/>
    </ligand>
</feature>
<dbReference type="GO" id="GO:0050560">
    <property type="term" value="F:aspartate-tRNA(Asn) ligase activity"/>
    <property type="evidence" value="ECO:0007669"/>
    <property type="project" value="UniProtKB-EC"/>
</dbReference>
<keyword evidence="7 13" id="KW-0648">Protein biosynthesis</keyword>
<dbReference type="InterPro" id="IPR029351">
    <property type="entry name" value="GAD_dom"/>
</dbReference>
<dbReference type="PRINTS" id="PR01042">
    <property type="entry name" value="TRNASYNTHASP"/>
</dbReference>
<dbReference type="InterPro" id="IPR004115">
    <property type="entry name" value="GAD-like_sf"/>
</dbReference>
<evidence type="ECO:0000256" key="1">
    <source>
        <dbReference type="ARBA" id="ARBA00005306"/>
    </source>
</evidence>
<evidence type="ECO:0000256" key="8">
    <source>
        <dbReference type="ARBA" id="ARBA00023146"/>
    </source>
</evidence>
<dbReference type="GO" id="GO:0050566">
    <property type="term" value="F:asparaginyl-tRNA synthase (glutamine-hydrolyzing) activity"/>
    <property type="evidence" value="ECO:0007669"/>
    <property type="project" value="RHEA"/>
</dbReference>
<feature type="region of interest" description="Aspartate" evidence="12">
    <location>
        <begin position="727"/>
        <end position="730"/>
    </location>
</feature>
<dbReference type="InterPro" id="IPR004413">
    <property type="entry name" value="GatB"/>
</dbReference>
<dbReference type="InterPro" id="IPR004364">
    <property type="entry name" value="Aa-tRNA-synt_II"/>
</dbReference>
<keyword evidence="15" id="KW-0808">Transferase</keyword>
<dbReference type="InterPro" id="IPR018027">
    <property type="entry name" value="Asn/Gln_amidotransferase"/>
</dbReference>
<keyword evidence="16" id="KW-1185">Reference proteome</keyword>
<dbReference type="Pfam" id="PF02934">
    <property type="entry name" value="GatB_N"/>
    <property type="match status" value="1"/>
</dbReference>
<dbReference type="Gene3D" id="1.10.10.410">
    <property type="match status" value="1"/>
</dbReference>
<dbReference type="GO" id="GO:0006422">
    <property type="term" value="P:aspartyl-tRNA aminoacylation"/>
    <property type="evidence" value="ECO:0007669"/>
    <property type="project" value="UniProtKB-UniRule"/>
</dbReference>
<dbReference type="CDD" id="cd04317">
    <property type="entry name" value="EcAspRS_like_N"/>
    <property type="match status" value="1"/>
</dbReference>
<comment type="subunit">
    <text evidence="12">Homodimer.</text>
</comment>
<dbReference type="InterPro" id="IPR017959">
    <property type="entry name" value="Asn/Gln-tRNA_amidoTrfase_suB/E"/>
</dbReference>
<keyword evidence="12" id="KW-0963">Cytoplasm</keyword>
<comment type="similarity">
    <text evidence="2 12">Belongs to the class-II aminoacyl-tRNA synthetase family. Type 1 subfamily.</text>
</comment>